<dbReference type="InterPro" id="IPR011032">
    <property type="entry name" value="GroES-like_sf"/>
</dbReference>
<dbReference type="PANTHER" id="PTHR43189:SF2">
    <property type="entry name" value="GLUCOSE 1-DEHYDROGENASE"/>
    <property type="match status" value="1"/>
</dbReference>
<proteinExistence type="predicted"/>
<dbReference type="AlphaFoldDB" id="L8P5C0"/>
<evidence type="ECO:0000259" key="6">
    <source>
        <dbReference type="Pfam" id="PF16912"/>
    </source>
</evidence>
<dbReference type="Proteomes" id="UP000011205">
    <property type="component" value="Unassembled WGS sequence"/>
</dbReference>
<evidence type="ECO:0000256" key="3">
    <source>
        <dbReference type="ARBA" id="ARBA00022833"/>
    </source>
</evidence>
<evidence type="ECO:0000256" key="2">
    <source>
        <dbReference type="ARBA" id="ARBA00022723"/>
    </source>
</evidence>
<dbReference type="Pfam" id="PF08240">
    <property type="entry name" value="ADH_N"/>
    <property type="match status" value="1"/>
</dbReference>
<evidence type="ECO:0000259" key="5">
    <source>
        <dbReference type="Pfam" id="PF08240"/>
    </source>
</evidence>
<evidence type="ECO:0008006" key="9">
    <source>
        <dbReference type="Google" id="ProtNLM"/>
    </source>
</evidence>
<dbReference type="GO" id="GO:0016491">
    <property type="term" value="F:oxidoreductase activity"/>
    <property type="evidence" value="ECO:0007669"/>
    <property type="project" value="UniProtKB-KW"/>
</dbReference>
<dbReference type="InterPro" id="IPR031640">
    <property type="entry name" value="Glu_dehyd_C"/>
</dbReference>
<name>L8P5C0_STRVR</name>
<sequence>MRRETLPDPAPGPGELLVEGIAVGVCGTDREIAEGRHGSAPKGRDRLVIGHESLGRVVEASGSAFRPGDLVAGVVRRPDPVPCGACAHGWFDMCRNGLYSERGIKQLDGFAATLWTLEADYAVRLDAGLSHLGVLLEPTSVVVKAWEQVDRVQARSWSDPRSVLVTGAGPVGLLAALIGAQRGLDVHVLDRVTEGAKPDLVRKLGGQYHSSSIDDAMERIRPDVVIEATGAAAVAMGAMAAIGPYGVLCLTGLSPVGRTLEIDAGQLNRTMVLDNAAVIGSVNANRDHYLQASAVLAAADRDWLDRLITRRLPLADFRSAFEPGTDDVKTVLDLER</sequence>
<dbReference type="PATRIC" id="fig|1160705.3.peg.7623"/>
<dbReference type="SUPFAM" id="SSF51735">
    <property type="entry name" value="NAD(P)-binding Rossmann-fold domains"/>
    <property type="match status" value="1"/>
</dbReference>
<reference evidence="7 8" key="1">
    <citation type="journal article" date="2013" name="Genome Announc.">
        <title>Draft Genome Sequence of Streptomyces viridochromogenes Strain Tu57, Producer of Avilamycin.</title>
        <authorList>
            <person name="Gruning B.A."/>
            <person name="Erxleben A."/>
            <person name="Hahnlein A."/>
            <person name="Gunther S."/>
        </authorList>
    </citation>
    <scope>NUCLEOTIDE SEQUENCE [LARGE SCALE GENOMIC DNA]</scope>
    <source>
        <strain evidence="7 8">Tue57</strain>
    </source>
</reference>
<comment type="cofactor">
    <cofactor evidence="1">
        <name>Zn(2+)</name>
        <dbReference type="ChEBI" id="CHEBI:29105"/>
    </cofactor>
</comment>
<accession>L8P5C0</accession>
<evidence type="ECO:0000313" key="7">
    <source>
        <dbReference type="EMBL" id="ELS51313.1"/>
    </source>
</evidence>
<comment type="caution">
    <text evidence="7">The sequence shown here is derived from an EMBL/GenBank/DDBJ whole genome shotgun (WGS) entry which is preliminary data.</text>
</comment>
<protein>
    <recommendedName>
        <fullName evidence="9">Theronine dehydrogenase</fullName>
    </recommendedName>
</protein>
<evidence type="ECO:0000313" key="8">
    <source>
        <dbReference type="Proteomes" id="UP000011205"/>
    </source>
</evidence>
<dbReference type="Gene3D" id="3.90.180.10">
    <property type="entry name" value="Medium-chain alcohol dehydrogenases, catalytic domain"/>
    <property type="match status" value="1"/>
</dbReference>
<dbReference type="SUPFAM" id="SSF50129">
    <property type="entry name" value="GroES-like"/>
    <property type="match status" value="1"/>
</dbReference>
<keyword evidence="4" id="KW-0560">Oxidoreductase</keyword>
<organism evidence="7 8">
    <name type="scientific">Streptomyces viridochromogenes Tue57</name>
    <dbReference type="NCBI Taxonomy" id="1160705"/>
    <lineage>
        <taxon>Bacteria</taxon>
        <taxon>Bacillati</taxon>
        <taxon>Actinomycetota</taxon>
        <taxon>Actinomycetes</taxon>
        <taxon>Kitasatosporales</taxon>
        <taxon>Streptomycetaceae</taxon>
        <taxon>Streptomyces</taxon>
    </lineage>
</organism>
<keyword evidence="3" id="KW-0862">Zinc</keyword>
<dbReference type="PANTHER" id="PTHR43189">
    <property type="entry name" value="ZINC-TYPE ALCOHOL DEHYDROGENASE-LIKE PROTEIN C1198.01-RELATED"/>
    <property type="match status" value="1"/>
</dbReference>
<feature type="domain" description="Glucose dehydrogenase C-terminal" evidence="6">
    <location>
        <begin position="131"/>
        <end position="334"/>
    </location>
</feature>
<evidence type="ECO:0000256" key="1">
    <source>
        <dbReference type="ARBA" id="ARBA00001947"/>
    </source>
</evidence>
<dbReference type="EMBL" id="AMLP01000236">
    <property type="protein sequence ID" value="ELS51313.1"/>
    <property type="molecule type" value="Genomic_DNA"/>
</dbReference>
<feature type="domain" description="Alcohol dehydrogenase-like N-terminal" evidence="5">
    <location>
        <begin position="12"/>
        <end position="125"/>
    </location>
</feature>
<dbReference type="InterPro" id="IPR036291">
    <property type="entry name" value="NAD(P)-bd_dom_sf"/>
</dbReference>
<dbReference type="Pfam" id="PF16912">
    <property type="entry name" value="Glu_dehyd_C"/>
    <property type="match status" value="1"/>
</dbReference>
<dbReference type="GO" id="GO:0046872">
    <property type="term" value="F:metal ion binding"/>
    <property type="evidence" value="ECO:0007669"/>
    <property type="project" value="UniProtKB-KW"/>
</dbReference>
<keyword evidence="2" id="KW-0479">Metal-binding</keyword>
<dbReference type="InterPro" id="IPR013154">
    <property type="entry name" value="ADH-like_N"/>
</dbReference>
<evidence type="ECO:0000256" key="4">
    <source>
        <dbReference type="ARBA" id="ARBA00023002"/>
    </source>
</evidence>
<dbReference type="Gene3D" id="3.40.50.720">
    <property type="entry name" value="NAD(P)-binding Rossmann-like Domain"/>
    <property type="match status" value="1"/>
</dbReference>
<dbReference type="CDD" id="cd08230">
    <property type="entry name" value="glucose_DH"/>
    <property type="match status" value="1"/>
</dbReference>
<gene>
    <name evidence="7" type="ORF">STVIR_7712</name>
</gene>